<evidence type="ECO:0000313" key="1">
    <source>
        <dbReference type="EMBL" id="CAH1984363.1"/>
    </source>
</evidence>
<evidence type="ECO:0000313" key="2">
    <source>
        <dbReference type="Proteomes" id="UP001152888"/>
    </source>
</evidence>
<dbReference type="EMBL" id="CAKOFQ010006957">
    <property type="protein sequence ID" value="CAH1984363.1"/>
    <property type="molecule type" value="Genomic_DNA"/>
</dbReference>
<keyword evidence="2" id="KW-1185">Reference proteome</keyword>
<protein>
    <submittedName>
        <fullName evidence="1">Uncharacterized protein</fullName>
    </submittedName>
</protein>
<dbReference type="Proteomes" id="UP001152888">
    <property type="component" value="Unassembled WGS sequence"/>
</dbReference>
<dbReference type="AlphaFoldDB" id="A0A9P0L136"/>
<reference evidence="1" key="1">
    <citation type="submission" date="2022-03" db="EMBL/GenBank/DDBJ databases">
        <authorList>
            <person name="Sayadi A."/>
        </authorList>
    </citation>
    <scope>NUCLEOTIDE SEQUENCE</scope>
</reference>
<gene>
    <name evidence="1" type="ORF">ACAOBT_LOCUS16061</name>
</gene>
<accession>A0A9P0L136</accession>
<sequence length="56" mass="6115">MPKFPKKWSENAPSPSSSFLYAKFKSPAAAGPELYVQGPFTTQVASDDKNMYSGNL</sequence>
<organism evidence="1 2">
    <name type="scientific">Acanthoscelides obtectus</name>
    <name type="common">Bean weevil</name>
    <name type="synonym">Bruchus obtectus</name>
    <dbReference type="NCBI Taxonomy" id="200917"/>
    <lineage>
        <taxon>Eukaryota</taxon>
        <taxon>Metazoa</taxon>
        <taxon>Ecdysozoa</taxon>
        <taxon>Arthropoda</taxon>
        <taxon>Hexapoda</taxon>
        <taxon>Insecta</taxon>
        <taxon>Pterygota</taxon>
        <taxon>Neoptera</taxon>
        <taxon>Endopterygota</taxon>
        <taxon>Coleoptera</taxon>
        <taxon>Polyphaga</taxon>
        <taxon>Cucujiformia</taxon>
        <taxon>Chrysomeloidea</taxon>
        <taxon>Chrysomelidae</taxon>
        <taxon>Bruchinae</taxon>
        <taxon>Bruchini</taxon>
        <taxon>Acanthoscelides</taxon>
    </lineage>
</organism>
<proteinExistence type="predicted"/>
<comment type="caution">
    <text evidence="1">The sequence shown here is derived from an EMBL/GenBank/DDBJ whole genome shotgun (WGS) entry which is preliminary data.</text>
</comment>
<name>A0A9P0L136_ACAOB</name>